<protein>
    <submittedName>
        <fullName evidence="7">Multicomponent Na+:H+ antiporter subunit C</fullName>
    </submittedName>
</protein>
<comment type="caution">
    <text evidence="7">The sequence shown here is derived from an EMBL/GenBank/DDBJ whole genome shotgun (WGS) entry which is preliminary data.</text>
</comment>
<evidence type="ECO:0000256" key="4">
    <source>
        <dbReference type="ARBA" id="ARBA00023136"/>
    </source>
</evidence>
<proteinExistence type="predicted"/>
<sequence>MMLALGLFTLGEAPLTQVQWYLMLGSAITVIGAVRMLLTRDLVARLIGMNVTSIGSLMIILALAARPREAASFAGGSSANDPVLTALVITGLVITVAFTGLGAVLIRRIEGIQEPAHRDPAAGSDTGSGAEPDAGEEP</sequence>
<gene>
    <name evidence="7" type="ORF">H4W27_002275</name>
</gene>
<evidence type="ECO:0000256" key="5">
    <source>
        <dbReference type="SAM" id="MobiDB-lite"/>
    </source>
</evidence>
<accession>A0ABR9JGW2</accession>
<comment type="subcellular location">
    <subcellularLocation>
        <location evidence="1">Membrane</location>
        <topology evidence="1">Multi-pass membrane protein</topology>
    </subcellularLocation>
</comment>
<evidence type="ECO:0000313" key="8">
    <source>
        <dbReference type="Proteomes" id="UP000643525"/>
    </source>
</evidence>
<evidence type="ECO:0000256" key="6">
    <source>
        <dbReference type="SAM" id="Phobius"/>
    </source>
</evidence>
<feature type="transmembrane region" description="Helical" evidence="6">
    <location>
        <begin position="45"/>
        <end position="64"/>
    </location>
</feature>
<evidence type="ECO:0000313" key="7">
    <source>
        <dbReference type="EMBL" id="MBE1525157.1"/>
    </source>
</evidence>
<keyword evidence="2 6" id="KW-0812">Transmembrane</keyword>
<organism evidence="7 8">
    <name type="scientific">Nesterenkonia lutea</name>
    <dbReference type="NCBI Taxonomy" id="272919"/>
    <lineage>
        <taxon>Bacteria</taxon>
        <taxon>Bacillati</taxon>
        <taxon>Actinomycetota</taxon>
        <taxon>Actinomycetes</taxon>
        <taxon>Micrococcales</taxon>
        <taxon>Micrococcaceae</taxon>
        <taxon>Nesterenkonia</taxon>
    </lineage>
</organism>
<dbReference type="EMBL" id="JADBED010000001">
    <property type="protein sequence ID" value="MBE1525157.1"/>
    <property type="molecule type" value="Genomic_DNA"/>
</dbReference>
<name>A0ABR9JGW2_9MICC</name>
<dbReference type="Proteomes" id="UP000643525">
    <property type="component" value="Unassembled WGS sequence"/>
</dbReference>
<feature type="transmembrane region" description="Helical" evidence="6">
    <location>
        <begin position="84"/>
        <end position="106"/>
    </location>
</feature>
<keyword evidence="3 6" id="KW-1133">Transmembrane helix</keyword>
<evidence type="ECO:0000256" key="1">
    <source>
        <dbReference type="ARBA" id="ARBA00004141"/>
    </source>
</evidence>
<dbReference type="InterPro" id="IPR039428">
    <property type="entry name" value="NUOK/Mnh_C1-like"/>
</dbReference>
<keyword evidence="4 6" id="KW-0472">Membrane</keyword>
<keyword evidence="8" id="KW-1185">Reference proteome</keyword>
<dbReference type="Gene3D" id="1.10.287.3510">
    <property type="match status" value="1"/>
</dbReference>
<reference evidence="7 8" key="1">
    <citation type="submission" date="2020-10" db="EMBL/GenBank/DDBJ databases">
        <title>Sequencing the genomes of 1000 actinobacteria strains.</title>
        <authorList>
            <person name="Klenk H.-P."/>
        </authorList>
    </citation>
    <scope>NUCLEOTIDE SEQUENCE [LARGE SCALE GENOMIC DNA]</scope>
    <source>
        <strain evidence="7 8">DSM 15666</strain>
    </source>
</reference>
<dbReference type="Pfam" id="PF00420">
    <property type="entry name" value="Oxidored_q2"/>
    <property type="match status" value="1"/>
</dbReference>
<feature type="transmembrane region" description="Helical" evidence="6">
    <location>
        <begin position="20"/>
        <end position="38"/>
    </location>
</feature>
<feature type="region of interest" description="Disordered" evidence="5">
    <location>
        <begin position="116"/>
        <end position="138"/>
    </location>
</feature>
<evidence type="ECO:0000256" key="3">
    <source>
        <dbReference type="ARBA" id="ARBA00022989"/>
    </source>
</evidence>
<evidence type="ECO:0000256" key="2">
    <source>
        <dbReference type="ARBA" id="ARBA00022692"/>
    </source>
</evidence>